<name>A0A5C7AMG8_9FLAO</name>
<dbReference type="OrthoDB" id="1201884at2"/>
<protein>
    <recommendedName>
        <fullName evidence="4">Lipocalin-like domain-containing protein</fullName>
    </recommendedName>
</protein>
<reference evidence="3" key="1">
    <citation type="submission" date="2019-08" db="EMBL/GenBank/DDBJ databases">
        <title>Seonamhaeicola sediminis sp. nov., isolated from marine sediment.</title>
        <authorList>
            <person name="Cao W.R."/>
        </authorList>
    </citation>
    <scope>NUCLEOTIDE SEQUENCE [LARGE SCALE GENOMIC DNA]</scope>
    <source>
        <strain evidence="3">Gy8</strain>
    </source>
</reference>
<feature type="signal peptide" evidence="1">
    <location>
        <begin position="1"/>
        <end position="22"/>
    </location>
</feature>
<sequence length="152" mass="16942">MKKLVFLVLSIILINVTSCSLSDDSNNNEPVIITINEWNMINVTGGVSGVDHDFQIGDIVWVFDNNNSILNINNNNENADLEDGLDSGNYNLFFHEHNEDLFLIVEGVEFGEIKISGDDNDDMTIDQNSLSTGTGSDGYVYTFKRTTRTVEL</sequence>
<evidence type="ECO:0000313" key="3">
    <source>
        <dbReference type="Proteomes" id="UP000321790"/>
    </source>
</evidence>
<gene>
    <name evidence="2" type="ORF">FUA26_12350</name>
</gene>
<evidence type="ECO:0000256" key="1">
    <source>
        <dbReference type="SAM" id="SignalP"/>
    </source>
</evidence>
<organism evidence="2 3">
    <name type="scientific">Seonamhaeicola algicola</name>
    <dbReference type="NCBI Taxonomy" id="1719036"/>
    <lineage>
        <taxon>Bacteria</taxon>
        <taxon>Pseudomonadati</taxon>
        <taxon>Bacteroidota</taxon>
        <taxon>Flavobacteriia</taxon>
        <taxon>Flavobacteriales</taxon>
        <taxon>Flavobacteriaceae</taxon>
    </lineage>
</organism>
<dbReference type="AlphaFoldDB" id="A0A5C7AMG8"/>
<dbReference type="Proteomes" id="UP000321790">
    <property type="component" value="Unassembled WGS sequence"/>
</dbReference>
<dbReference type="RefSeq" id="WP_147136551.1">
    <property type="nucleotide sequence ID" value="NZ_VOSC01000030.1"/>
</dbReference>
<accession>A0A5C7AMG8</accession>
<keyword evidence="1" id="KW-0732">Signal</keyword>
<proteinExistence type="predicted"/>
<feature type="chain" id="PRO_5023076219" description="Lipocalin-like domain-containing protein" evidence="1">
    <location>
        <begin position="23"/>
        <end position="152"/>
    </location>
</feature>
<evidence type="ECO:0000313" key="2">
    <source>
        <dbReference type="EMBL" id="TXE07012.1"/>
    </source>
</evidence>
<comment type="caution">
    <text evidence="2">The sequence shown here is derived from an EMBL/GenBank/DDBJ whole genome shotgun (WGS) entry which is preliminary data.</text>
</comment>
<keyword evidence="3" id="KW-1185">Reference proteome</keyword>
<dbReference type="EMBL" id="VOSC01000030">
    <property type="protein sequence ID" value="TXE07012.1"/>
    <property type="molecule type" value="Genomic_DNA"/>
</dbReference>
<evidence type="ECO:0008006" key="4">
    <source>
        <dbReference type="Google" id="ProtNLM"/>
    </source>
</evidence>